<feature type="compositionally biased region" description="Polar residues" evidence="2">
    <location>
        <begin position="1"/>
        <end position="11"/>
    </location>
</feature>
<reference evidence="3 4" key="1">
    <citation type="submission" date="2019-10" db="EMBL/GenBank/DDBJ databases">
        <authorList>
            <person name="Palmer J.M."/>
        </authorList>
    </citation>
    <scope>NUCLEOTIDE SEQUENCE [LARGE SCALE GENOMIC DNA]</scope>
    <source>
        <strain evidence="3 4">TWF506</strain>
    </source>
</reference>
<dbReference type="EMBL" id="JAVHJM010000012">
    <property type="protein sequence ID" value="KAK6500548.1"/>
    <property type="molecule type" value="Genomic_DNA"/>
</dbReference>
<name>A0AAN8N1Q6_9PEZI</name>
<feature type="coiled-coil region" evidence="1">
    <location>
        <begin position="149"/>
        <end position="179"/>
    </location>
</feature>
<keyword evidence="4" id="KW-1185">Reference proteome</keyword>
<dbReference type="AlphaFoldDB" id="A0AAN8N1Q6"/>
<sequence>MSGTSTMNTPIIPSIVEDSQGDEDSDYTFEADLIRHKTRRSTFKIELETHYRTMSARRPKRKHSAVASSAASFSEYHKHHLHHLSHNETSSSASSLSSTLSLHQSFSEEDSEDDILAFLQPKKSTGRRNLQQAVPKLTMADIQARVAKNKARDEEIRRAQELLEESESLNQNNQNQSSTANISAYLKSQEGAPAILNVLSPGSGRSDQLPTWSFFGDACAISQVPLDKLFASIRDSSSIRVFLGSTEPALAIENIRDFLVSGAIVDCLDGCSSILEHPLCQLLIDAVCLRGDEDVSFSCLTLITALHEQFEPILDKRRLQRIFELIGGSRRALDLSKPLEASYRVQGNANNTNKESGPYHPSWWNICLVLKMLSNLLQGLTDDGLCTIWGLVVRFSLDERRMKERRSQPEVAGLIENILGEVECRSISLVQTILSETQASVIDRTLQVQLLGILPPTSRFSHDFRKRLARLFFSGNSVCSGPELSPGVLVASIVAALKSKEVRIPKGESHAQLQHIVDIINISVDDAQWCANLVERDDKGQSENVLEKLILHIKHSKEFTQDAGIQLNIEKSNAKDSFAQLIIRLEGIRKKRREAQTVVDDYFQPKSL</sequence>
<feature type="region of interest" description="Disordered" evidence="2">
    <location>
        <begin position="77"/>
        <end position="96"/>
    </location>
</feature>
<evidence type="ECO:0000256" key="1">
    <source>
        <dbReference type="SAM" id="Coils"/>
    </source>
</evidence>
<feature type="compositionally biased region" description="Low complexity" evidence="2">
    <location>
        <begin position="87"/>
        <end position="96"/>
    </location>
</feature>
<keyword evidence="1" id="KW-0175">Coiled coil</keyword>
<evidence type="ECO:0000313" key="4">
    <source>
        <dbReference type="Proteomes" id="UP001307849"/>
    </source>
</evidence>
<dbReference type="Proteomes" id="UP001307849">
    <property type="component" value="Unassembled WGS sequence"/>
</dbReference>
<comment type="caution">
    <text evidence="3">The sequence shown here is derived from an EMBL/GenBank/DDBJ whole genome shotgun (WGS) entry which is preliminary data.</text>
</comment>
<organism evidence="3 4">
    <name type="scientific">Arthrobotrys conoides</name>
    <dbReference type="NCBI Taxonomy" id="74498"/>
    <lineage>
        <taxon>Eukaryota</taxon>
        <taxon>Fungi</taxon>
        <taxon>Dikarya</taxon>
        <taxon>Ascomycota</taxon>
        <taxon>Pezizomycotina</taxon>
        <taxon>Orbiliomycetes</taxon>
        <taxon>Orbiliales</taxon>
        <taxon>Orbiliaceae</taxon>
        <taxon>Arthrobotrys</taxon>
    </lineage>
</organism>
<evidence type="ECO:0000256" key="2">
    <source>
        <dbReference type="SAM" id="MobiDB-lite"/>
    </source>
</evidence>
<feature type="region of interest" description="Disordered" evidence="2">
    <location>
        <begin position="1"/>
        <end position="24"/>
    </location>
</feature>
<proteinExistence type="predicted"/>
<gene>
    <name evidence="3" type="ORF">TWF506_003322</name>
</gene>
<accession>A0AAN8N1Q6</accession>
<protein>
    <submittedName>
        <fullName evidence="3">Uncharacterized protein</fullName>
    </submittedName>
</protein>
<evidence type="ECO:0000313" key="3">
    <source>
        <dbReference type="EMBL" id="KAK6500548.1"/>
    </source>
</evidence>